<reference evidence="2 3" key="1">
    <citation type="submission" date="2019-02" db="EMBL/GenBank/DDBJ databases">
        <title>Genomic Encyclopedia of Type Strains, Phase IV (KMG-IV): sequencing the most valuable type-strain genomes for metagenomic binning, comparative biology and taxonomic classification.</title>
        <authorList>
            <person name="Goeker M."/>
        </authorList>
    </citation>
    <scope>NUCLEOTIDE SEQUENCE [LARGE SCALE GENOMIC DNA]</scope>
    <source>
        <strain evidence="2 3">DSM 28825</strain>
    </source>
</reference>
<evidence type="ECO:0000256" key="1">
    <source>
        <dbReference type="SAM" id="SignalP"/>
    </source>
</evidence>
<feature type="chain" id="PRO_5020953634" description="Porin" evidence="1">
    <location>
        <begin position="22"/>
        <end position="426"/>
    </location>
</feature>
<accession>A0A4Q7V964</accession>
<dbReference type="Proteomes" id="UP000293562">
    <property type="component" value="Unassembled WGS sequence"/>
</dbReference>
<evidence type="ECO:0008006" key="4">
    <source>
        <dbReference type="Google" id="ProtNLM"/>
    </source>
</evidence>
<dbReference type="AlphaFoldDB" id="A0A4Q7V964"/>
<keyword evidence="3" id="KW-1185">Reference proteome</keyword>
<evidence type="ECO:0000313" key="2">
    <source>
        <dbReference type="EMBL" id="RZT93276.1"/>
    </source>
</evidence>
<dbReference type="OrthoDB" id="9802177at2"/>
<sequence length="426" mass="47220">MNRNNYLFLFILFFCSTSLLSAQSTEEKKPINVKFGGYVHSLFTYDTRQTVSAREGFILLYPKDELLDASGKDINKGGVYNMAVIQSRVNAKITGPDILGAKTNGLLEAEFIGNAESDVNGMRLRHAFVNLNWGKTSLLIGQTWSPLFVAEVFPGTVGANAGLPFKPFARNPQVRLTHKTENWKFLAALASERDYTSTGPLGAGNRYLRNAGLPIIQGQVHYYAGKHLIGASAEYKTIKPSLLSTTGSEENNDLQTWKNDETLSSWALMGYFKLNFKPLTIKAQATYGSNMTDVLMLGGYAAKSLNPVTNEASYTPIKVLGTWADFSYQKNNYEFALLAGYSKNYGADDEVVSNMIYSRSQNIGELYRIAPRVSKKINNLKLELEAEYTAAAYADSTDGAINEKAEVINSHWVGNTRISVGLYYFF</sequence>
<comment type="caution">
    <text evidence="2">The sequence shown here is derived from an EMBL/GenBank/DDBJ whole genome shotgun (WGS) entry which is preliminary data.</text>
</comment>
<keyword evidence="1" id="KW-0732">Signal</keyword>
<protein>
    <recommendedName>
        <fullName evidence="4">Porin</fullName>
    </recommendedName>
</protein>
<gene>
    <name evidence="2" type="ORF">EV201_2428</name>
</gene>
<dbReference type="RefSeq" id="WP_130307841.1">
    <property type="nucleotide sequence ID" value="NZ_SHKN01000002.1"/>
</dbReference>
<dbReference type="SUPFAM" id="SSF56935">
    <property type="entry name" value="Porins"/>
    <property type="match status" value="1"/>
</dbReference>
<name>A0A4Q7V964_9BACT</name>
<organism evidence="2 3">
    <name type="scientific">Ancylomarina subtilis</name>
    <dbReference type="NCBI Taxonomy" id="1639035"/>
    <lineage>
        <taxon>Bacteria</taxon>
        <taxon>Pseudomonadati</taxon>
        <taxon>Bacteroidota</taxon>
        <taxon>Bacteroidia</taxon>
        <taxon>Marinilabiliales</taxon>
        <taxon>Marinifilaceae</taxon>
        <taxon>Ancylomarina</taxon>
    </lineage>
</organism>
<dbReference type="EMBL" id="SHKN01000002">
    <property type="protein sequence ID" value="RZT93276.1"/>
    <property type="molecule type" value="Genomic_DNA"/>
</dbReference>
<evidence type="ECO:0000313" key="3">
    <source>
        <dbReference type="Proteomes" id="UP000293562"/>
    </source>
</evidence>
<proteinExistence type="predicted"/>
<feature type="signal peptide" evidence="1">
    <location>
        <begin position="1"/>
        <end position="21"/>
    </location>
</feature>